<dbReference type="InParanoid" id="A0A061GAQ9"/>
<accession>A0A061GAQ9</accession>
<gene>
    <name evidence="1" type="ORF">TCM_015809</name>
</gene>
<dbReference type="EMBL" id="CM001881">
    <property type="protein sequence ID" value="EOY24124.1"/>
    <property type="molecule type" value="Genomic_DNA"/>
</dbReference>
<evidence type="ECO:0000313" key="1">
    <source>
        <dbReference type="EMBL" id="EOY24124.1"/>
    </source>
</evidence>
<dbReference type="Gramene" id="EOY24124">
    <property type="protein sequence ID" value="EOY24124"/>
    <property type="gene ID" value="TCM_015809"/>
</dbReference>
<name>A0A061GAQ9_THECC</name>
<organism evidence="1 2">
    <name type="scientific">Theobroma cacao</name>
    <name type="common">Cacao</name>
    <name type="synonym">Cocoa</name>
    <dbReference type="NCBI Taxonomy" id="3641"/>
    <lineage>
        <taxon>Eukaryota</taxon>
        <taxon>Viridiplantae</taxon>
        <taxon>Streptophyta</taxon>
        <taxon>Embryophyta</taxon>
        <taxon>Tracheophyta</taxon>
        <taxon>Spermatophyta</taxon>
        <taxon>Magnoliopsida</taxon>
        <taxon>eudicotyledons</taxon>
        <taxon>Gunneridae</taxon>
        <taxon>Pentapetalae</taxon>
        <taxon>rosids</taxon>
        <taxon>malvids</taxon>
        <taxon>Malvales</taxon>
        <taxon>Malvaceae</taxon>
        <taxon>Byttnerioideae</taxon>
        <taxon>Theobroma</taxon>
    </lineage>
</organism>
<dbReference type="Proteomes" id="UP000026915">
    <property type="component" value="Chromosome 3"/>
</dbReference>
<evidence type="ECO:0000313" key="2">
    <source>
        <dbReference type="Proteomes" id="UP000026915"/>
    </source>
</evidence>
<dbReference type="AlphaFoldDB" id="A0A061GAQ9"/>
<reference evidence="1 2" key="1">
    <citation type="journal article" date="2013" name="Genome Biol.">
        <title>The genome sequence of the most widely cultivated cacao type and its use to identify candidate genes regulating pod color.</title>
        <authorList>
            <person name="Motamayor J.C."/>
            <person name="Mockaitis K."/>
            <person name="Schmutz J."/>
            <person name="Haiminen N."/>
            <person name="Iii D.L."/>
            <person name="Cornejo O."/>
            <person name="Findley S.D."/>
            <person name="Zheng P."/>
            <person name="Utro F."/>
            <person name="Royaert S."/>
            <person name="Saski C."/>
            <person name="Jenkins J."/>
            <person name="Podicheti R."/>
            <person name="Zhao M."/>
            <person name="Scheffler B.E."/>
            <person name="Stack J.C."/>
            <person name="Feltus F.A."/>
            <person name="Mustiga G.M."/>
            <person name="Amores F."/>
            <person name="Phillips W."/>
            <person name="Marelli J.P."/>
            <person name="May G.D."/>
            <person name="Shapiro H."/>
            <person name="Ma J."/>
            <person name="Bustamante C.D."/>
            <person name="Schnell R.J."/>
            <person name="Main D."/>
            <person name="Gilbert D."/>
            <person name="Parida L."/>
            <person name="Kuhn D.N."/>
        </authorList>
    </citation>
    <scope>NUCLEOTIDE SEQUENCE [LARGE SCALE GENOMIC DNA]</scope>
    <source>
        <strain evidence="2">cv. Matina 1-6</strain>
    </source>
</reference>
<proteinExistence type="predicted"/>
<dbReference type="HOGENOM" id="CLU_2125566_0_0_1"/>
<sequence length="114" mass="13092">MQTIFPNRPGPGSNKMFNWESWPSKVNIVVSHSNPWPLLVHIPIQTESLDCKSFPILSHTGFPSGFELWSSRCKPKPIVLLRPEDLAGYDRHLKLAQTGNKFSQYFHRIQMLCS</sequence>
<protein>
    <submittedName>
        <fullName evidence="1">Uncharacterized protein</fullName>
    </submittedName>
</protein>
<keyword evidence="2" id="KW-1185">Reference proteome</keyword>